<evidence type="ECO:0000256" key="1">
    <source>
        <dbReference type="ARBA" id="ARBA00022737"/>
    </source>
</evidence>
<keyword evidence="3" id="KW-0812">Transmembrane</keyword>
<dbReference type="GO" id="GO:0000209">
    <property type="term" value="P:protein polyubiquitination"/>
    <property type="evidence" value="ECO:0007669"/>
    <property type="project" value="TreeGrafter"/>
</dbReference>
<name>A0A816DRG2_ADIRI</name>
<evidence type="ECO:0000313" key="5">
    <source>
        <dbReference type="Proteomes" id="UP000663828"/>
    </source>
</evidence>
<dbReference type="PANTHER" id="PTHR24104:SF25">
    <property type="entry name" value="PROTEIN LIN-41"/>
    <property type="match status" value="1"/>
</dbReference>
<dbReference type="CDD" id="cd05819">
    <property type="entry name" value="NHL"/>
    <property type="match status" value="1"/>
</dbReference>
<feature type="repeat" description="NHL" evidence="2">
    <location>
        <begin position="289"/>
        <end position="332"/>
    </location>
</feature>
<organism evidence="4 5">
    <name type="scientific">Adineta ricciae</name>
    <name type="common">Rotifer</name>
    <dbReference type="NCBI Taxonomy" id="249248"/>
    <lineage>
        <taxon>Eukaryota</taxon>
        <taxon>Metazoa</taxon>
        <taxon>Spiralia</taxon>
        <taxon>Gnathifera</taxon>
        <taxon>Rotifera</taxon>
        <taxon>Eurotatoria</taxon>
        <taxon>Bdelloidea</taxon>
        <taxon>Adinetida</taxon>
        <taxon>Adinetidae</taxon>
        <taxon>Adineta</taxon>
    </lineage>
</organism>
<reference evidence="4" key="1">
    <citation type="submission" date="2021-02" db="EMBL/GenBank/DDBJ databases">
        <authorList>
            <person name="Nowell W R."/>
        </authorList>
    </citation>
    <scope>NUCLEOTIDE SEQUENCE</scope>
</reference>
<dbReference type="Gene3D" id="2.40.10.500">
    <property type="match status" value="1"/>
</dbReference>
<keyword evidence="3" id="KW-1133">Transmembrane helix</keyword>
<dbReference type="GO" id="GO:0043161">
    <property type="term" value="P:proteasome-mediated ubiquitin-dependent protein catabolic process"/>
    <property type="evidence" value="ECO:0007669"/>
    <property type="project" value="TreeGrafter"/>
</dbReference>
<dbReference type="SUPFAM" id="SSF101898">
    <property type="entry name" value="NHL repeat"/>
    <property type="match status" value="1"/>
</dbReference>
<keyword evidence="5" id="KW-1185">Reference proteome</keyword>
<dbReference type="InterPro" id="IPR001258">
    <property type="entry name" value="NHL_repeat"/>
</dbReference>
<feature type="non-terminal residue" evidence="4">
    <location>
        <position position="1"/>
    </location>
</feature>
<gene>
    <name evidence="4" type="ORF">XAT740_LOCUS52693</name>
</gene>
<dbReference type="AlphaFoldDB" id="A0A816DRG2"/>
<evidence type="ECO:0000256" key="3">
    <source>
        <dbReference type="SAM" id="Phobius"/>
    </source>
</evidence>
<sequence>MILKCQILLNVIILLIITNVSFELKLSPKAAWNQIGTTVAGDRKGSAGSNLSQLNEPVDIYITNNDILYIGDSYNHRILVVHLNSSTNNSAIGSGPGPDFNQLNRPDDVFVFNASLYVLDTSNYRVQKVALDGSNVTTVAHIPRPGTGPGDPLYLYVTNEGNIYVSERLGHCIWLFFPNSTTGHIIAGQSRQKGSNSDQFDEPYGIFVSDVGATYIADRKNNRIMKWSTGDSYGVRVAGDGKIGDTPKQLNSPTQVIVDTNEYMYITETGYRARVVRWLVGSTWGVCIVACTRSSGIEATQLNQPHSLAFDRHGSLYVTGWGNHRVQKFRILDYS</sequence>
<proteinExistence type="predicted"/>
<keyword evidence="3" id="KW-0472">Membrane</keyword>
<dbReference type="Gene3D" id="2.120.10.30">
    <property type="entry name" value="TolB, C-terminal domain"/>
    <property type="match status" value="1"/>
</dbReference>
<accession>A0A816DRG2</accession>
<dbReference type="Pfam" id="PF01436">
    <property type="entry name" value="NHL"/>
    <property type="match status" value="2"/>
</dbReference>
<dbReference type="InterPro" id="IPR011042">
    <property type="entry name" value="6-blade_b-propeller_TolB-like"/>
</dbReference>
<evidence type="ECO:0000256" key="2">
    <source>
        <dbReference type="PROSITE-ProRule" id="PRU00504"/>
    </source>
</evidence>
<evidence type="ECO:0000313" key="4">
    <source>
        <dbReference type="EMBL" id="CAF1637332.1"/>
    </source>
</evidence>
<keyword evidence="1" id="KW-0677">Repeat</keyword>
<dbReference type="PANTHER" id="PTHR24104">
    <property type="entry name" value="E3 UBIQUITIN-PROTEIN LIGASE NHLRC1-RELATED"/>
    <property type="match status" value="1"/>
</dbReference>
<dbReference type="PROSITE" id="PS51125">
    <property type="entry name" value="NHL"/>
    <property type="match status" value="1"/>
</dbReference>
<dbReference type="EMBL" id="CAJNOR010008769">
    <property type="protein sequence ID" value="CAF1637332.1"/>
    <property type="molecule type" value="Genomic_DNA"/>
</dbReference>
<dbReference type="GO" id="GO:0008270">
    <property type="term" value="F:zinc ion binding"/>
    <property type="evidence" value="ECO:0007669"/>
    <property type="project" value="UniProtKB-KW"/>
</dbReference>
<protein>
    <submittedName>
        <fullName evidence="4">Uncharacterized protein</fullName>
    </submittedName>
</protein>
<dbReference type="GO" id="GO:0061630">
    <property type="term" value="F:ubiquitin protein ligase activity"/>
    <property type="evidence" value="ECO:0007669"/>
    <property type="project" value="TreeGrafter"/>
</dbReference>
<comment type="caution">
    <text evidence="4">The sequence shown here is derived from an EMBL/GenBank/DDBJ whole genome shotgun (WGS) entry which is preliminary data.</text>
</comment>
<dbReference type="InterPro" id="IPR050952">
    <property type="entry name" value="TRIM-NHL_E3_ligases"/>
</dbReference>
<dbReference type="Proteomes" id="UP000663828">
    <property type="component" value="Unassembled WGS sequence"/>
</dbReference>
<feature type="transmembrane region" description="Helical" evidence="3">
    <location>
        <begin position="7"/>
        <end position="24"/>
    </location>
</feature>